<name>A0A6N9R3A8_9MICC</name>
<dbReference type="InterPro" id="IPR007887">
    <property type="entry name" value="MecA_N"/>
</dbReference>
<dbReference type="PROSITE" id="PS51257">
    <property type="entry name" value="PROKAR_LIPOPROTEIN"/>
    <property type="match status" value="1"/>
</dbReference>
<sequence length="301" mass="32336">MRENRHCPHSSRWLGVGACALLLLSGCSPSVEERPQDVISGLAAGLSRADVSQIGFSNGAGPEIQAALEKAYAMTGGIEPQVRATEVEAEDDVARGELAWSWDLPATDQDWSYSTSVELRRTDNGWQPTWAPTMVEPGLSETEALRIRTVQPQRGAITGAQGVALASEQPIHRVGLDMGALQPEQRVRSAKALAEAVDIDSEPLLKEITAAGDKVWVEAIALRETDFRMLDAEKMQNIPGLLVKDDTRVLARTKGFAAEILGTVVEATAEDLEKSDGELMQGAQIGRGGLQVKRPEFVGGS</sequence>
<protein>
    <submittedName>
        <fullName evidence="3">Uncharacterized protein</fullName>
    </submittedName>
</protein>
<evidence type="ECO:0000259" key="1">
    <source>
        <dbReference type="Pfam" id="PF03717"/>
    </source>
</evidence>
<dbReference type="GO" id="GO:0008658">
    <property type="term" value="F:penicillin binding"/>
    <property type="evidence" value="ECO:0007669"/>
    <property type="project" value="InterPro"/>
</dbReference>
<dbReference type="EMBL" id="WMHZ01000024">
    <property type="protein sequence ID" value="NDO79020.1"/>
    <property type="molecule type" value="Genomic_DNA"/>
</dbReference>
<feature type="domain" description="Penicillin-binding protein dimerisation" evidence="1">
    <location>
        <begin position="150"/>
        <end position="291"/>
    </location>
</feature>
<dbReference type="Proteomes" id="UP000471026">
    <property type="component" value="Unassembled WGS sequence"/>
</dbReference>
<dbReference type="RefSeq" id="WP_162230316.1">
    <property type="nucleotide sequence ID" value="NZ_WMHZ01000024.1"/>
</dbReference>
<dbReference type="Pfam" id="PF03717">
    <property type="entry name" value="PBP_dimer"/>
    <property type="match status" value="1"/>
</dbReference>
<feature type="domain" description="NTF2-like N-terminal transpeptidase" evidence="2">
    <location>
        <begin position="68"/>
        <end position="142"/>
    </location>
</feature>
<dbReference type="InterPro" id="IPR005311">
    <property type="entry name" value="PBP_dimer"/>
</dbReference>
<evidence type="ECO:0000313" key="3">
    <source>
        <dbReference type="EMBL" id="NDO79020.1"/>
    </source>
</evidence>
<comment type="caution">
    <text evidence="3">The sequence shown here is derived from an EMBL/GenBank/DDBJ whole genome shotgun (WGS) entry which is preliminary data.</text>
</comment>
<reference evidence="3 4" key="1">
    <citation type="submission" date="2019-11" db="EMBL/GenBank/DDBJ databases">
        <title>Draft genome sequence of Kocuria indica DP-K7, a methyl red degrading Actinobacterium.</title>
        <authorList>
            <person name="Kumaran S."/>
            <person name="Tischler D."/>
            <person name="Ngo A.C.R."/>
            <person name="Schultes F."/>
        </authorList>
    </citation>
    <scope>NUCLEOTIDE SEQUENCE [LARGE SCALE GENOMIC DNA]</scope>
    <source>
        <strain evidence="3 4">DP-K7</strain>
    </source>
</reference>
<dbReference type="Pfam" id="PF05223">
    <property type="entry name" value="MecA_N"/>
    <property type="match status" value="1"/>
</dbReference>
<dbReference type="SUPFAM" id="SSF56519">
    <property type="entry name" value="Penicillin binding protein dimerisation domain"/>
    <property type="match status" value="1"/>
</dbReference>
<dbReference type="AlphaFoldDB" id="A0A6N9R3A8"/>
<evidence type="ECO:0000313" key="4">
    <source>
        <dbReference type="Proteomes" id="UP000471026"/>
    </source>
</evidence>
<proteinExistence type="predicted"/>
<accession>A0A6N9R3A8</accession>
<evidence type="ECO:0000259" key="2">
    <source>
        <dbReference type="Pfam" id="PF05223"/>
    </source>
</evidence>
<dbReference type="InterPro" id="IPR036138">
    <property type="entry name" value="PBP_dimer_sf"/>
</dbReference>
<organism evidence="3 4">
    <name type="scientific">Kocuria marina subsp. indica</name>
    <dbReference type="NCBI Taxonomy" id="1049583"/>
    <lineage>
        <taxon>Bacteria</taxon>
        <taxon>Bacillati</taxon>
        <taxon>Actinomycetota</taxon>
        <taxon>Actinomycetes</taxon>
        <taxon>Micrococcales</taxon>
        <taxon>Micrococcaceae</taxon>
        <taxon>Kocuria</taxon>
    </lineage>
</organism>
<dbReference type="Gene3D" id="3.90.1310.10">
    <property type="entry name" value="Penicillin-binding protein 2a (Domain 2)"/>
    <property type="match status" value="1"/>
</dbReference>
<dbReference type="GO" id="GO:0046677">
    <property type="term" value="P:response to antibiotic"/>
    <property type="evidence" value="ECO:0007669"/>
    <property type="project" value="InterPro"/>
</dbReference>
<gene>
    <name evidence="3" type="ORF">GKZ75_12525</name>
</gene>